<dbReference type="Proteomes" id="UP001302667">
    <property type="component" value="Chromosome"/>
</dbReference>
<dbReference type="PANTHER" id="PTHR33495">
    <property type="entry name" value="ANTI-SIGMA FACTOR ANTAGONIST TM_1081-RELATED-RELATED"/>
    <property type="match status" value="1"/>
</dbReference>
<evidence type="ECO:0000313" key="2">
    <source>
        <dbReference type="EMBL" id="WOE68352.1"/>
    </source>
</evidence>
<dbReference type="SUPFAM" id="SSF52091">
    <property type="entry name" value="SpoIIaa-like"/>
    <property type="match status" value="1"/>
</dbReference>
<sequence length="171" mass="18999">MLIAIWLPKRGVGADKQGGKEHHLKNKHRGASRHNICKVVDAVTELSLRLDKELAMESMTYTLNDTQVVVLENEFDAMAVSELRPLFETLSTHPGDILADISDVHFIDSSGIGALVFLYKRLIMNGHQMALVCGPGQPHDLLEMLHIDRVIPCHESIKAYMRSRGMMAAAS</sequence>
<gene>
    <name evidence="2" type="ORF">RY972_10035</name>
</gene>
<protein>
    <submittedName>
        <fullName evidence="2">STAS domain-containing protein</fullName>
    </submittedName>
</protein>
<dbReference type="CDD" id="cd07043">
    <property type="entry name" value="STAS_anti-anti-sigma_factors"/>
    <property type="match status" value="1"/>
</dbReference>
<dbReference type="Pfam" id="PF01740">
    <property type="entry name" value="STAS"/>
    <property type="match status" value="1"/>
</dbReference>
<dbReference type="PANTHER" id="PTHR33495:SF2">
    <property type="entry name" value="ANTI-SIGMA FACTOR ANTAGONIST TM_1081-RELATED"/>
    <property type="match status" value="1"/>
</dbReference>
<dbReference type="InterPro" id="IPR002645">
    <property type="entry name" value="STAS_dom"/>
</dbReference>
<dbReference type="PROSITE" id="PS50801">
    <property type="entry name" value="STAS"/>
    <property type="match status" value="1"/>
</dbReference>
<dbReference type="EMBL" id="CP136584">
    <property type="protein sequence ID" value="WOE68352.1"/>
    <property type="molecule type" value="Genomic_DNA"/>
</dbReference>
<organism evidence="2 3">
    <name type="scientific">Aeromonas allosaccharophila</name>
    <dbReference type="NCBI Taxonomy" id="656"/>
    <lineage>
        <taxon>Bacteria</taxon>
        <taxon>Pseudomonadati</taxon>
        <taxon>Pseudomonadota</taxon>
        <taxon>Gammaproteobacteria</taxon>
        <taxon>Aeromonadales</taxon>
        <taxon>Aeromonadaceae</taxon>
        <taxon>Aeromonas</taxon>
    </lineage>
</organism>
<feature type="domain" description="STAS" evidence="1">
    <location>
        <begin position="56"/>
        <end position="132"/>
    </location>
</feature>
<dbReference type="RefSeq" id="WP_232254410.1">
    <property type="nucleotide sequence ID" value="NZ_CP065745.1"/>
</dbReference>
<evidence type="ECO:0000259" key="1">
    <source>
        <dbReference type="PROSITE" id="PS50801"/>
    </source>
</evidence>
<accession>A0ABZ0FFL3</accession>
<dbReference type="Gene3D" id="3.30.750.24">
    <property type="entry name" value="STAS domain"/>
    <property type="match status" value="1"/>
</dbReference>
<proteinExistence type="predicted"/>
<dbReference type="GeneID" id="60784942"/>
<keyword evidence="3" id="KW-1185">Reference proteome</keyword>
<dbReference type="InterPro" id="IPR036513">
    <property type="entry name" value="STAS_dom_sf"/>
</dbReference>
<reference evidence="2 3" key="1">
    <citation type="submission" date="2023-10" db="EMBL/GenBank/DDBJ databases">
        <title>Genome analysis of psychrotrophic aerobic bacterium Aeromonas allosaccharophila BIM B-1809 isolated from infected fish.</title>
        <authorList>
            <person name="Leanovich S.I."/>
            <person name="Sidarenka A.V."/>
            <person name="Akhremchuk A.E."/>
            <person name="Sikolenko M.A."/>
            <person name="Valentovich L.N."/>
        </authorList>
    </citation>
    <scope>NUCLEOTIDE SEQUENCE [LARGE SCALE GENOMIC DNA]</scope>
    <source>
        <strain evidence="2 3">BIM B-1809</strain>
    </source>
</reference>
<name>A0ABZ0FFL3_9GAMM</name>
<evidence type="ECO:0000313" key="3">
    <source>
        <dbReference type="Proteomes" id="UP001302667"/>
    </source>
</evidence>